<evidence type="ECO:0000256" key="1">
    <source>
        <dbReference type="SAM" id="MobiDB-lite"/>
    </source>
</evidence>
<feature type="region of interest" description="Disordered" evidence="1">
    <location>
        <begin position="1"/>
        <end position="428"/>
    </location>
</feature>
<feature type="compositionally biased region" description="Low complexity" evidence="1">
    <location>
        <begin position="169"/>
        <end position="178"/>
    </location>
</feature>
<evidence type="ECO:0008006" key="4">
    <source>
        <dbReference type="Google" id="ProtNLM"/>
    </source>
</evidence>
<accession>A0ABR4C9Q7</accession>
<reference evidence="2 3" key="1">
    <citation type="journal article" date="2024" name="Commun. Biol.">
        <title>Comparative genomic analysis of thermophilic fungi reveals convergent evolutionary adaptations and gene losses.</title>
        <authorList>
            <person name="Steindorff A.S."/>
            <person name="Aguilar-Pontes M.V."/>
            <person name="Robinson A.J."/>
            <person name="Andreopoulos B."/>
            <person name="LaButti K."/>
            <person name="Kuo A."/>
            <person name="Mondo S."/>
            <person name="Riley R."/>
            <person name="Otillar R."/>
            <person name="Haridas S."/>
            <person name="Lipzen A."/>
            <person name="Grimwood J."/>
            <person name="Schmutz J."/>
            <person name="Clum A."/>
            <person name="Reid I.D."/>
            <person name="Moisan M.C."/>
            <person name="Butler G."/>
            <person name="Nguyen T.T.M."/>
            <person name="Dewar K."/>
            <person name="Conant G."/>
            <person name="Drula E."/>
            <person name="Henrissat B."/>
            <person name="Hansel C."/>
            <person name="Singer S."/>
            <person name="Hutchinson M.I."/>
            <person name="de Vries R.P."/>
            <person name="Natvig D.O."/>
            <person name="Powell A.J."/>
            <person name="Tsang A."/>
            <person name="Grigoriev I.V."/>
        </authorList>
    </citation>
    <scope>NUCLEOTIDE SEQUENCE [LARGE SCALE GENOMIC DNA]</scope>
    <source>
        <strain evidence="2 3">CBS 494.80</strain>
    </source>
</reference>
<feature type="compositionally biased region" description="Basic residues" evidence="1">
    <location>
        <begin position="73"/>
        <end position="83"/>
    </location>
</feature>
<feature type="compositionally biased region" description="Low complexity" evidence="1">
    <location>
        <begin position="294"/>
        <end position="303"/>
    </location>
</feature>
<feature type="compositionally biased region" description="Basic and acidic residues" evidence="1">
    <location>
        <begin position="46"/>
        <end position="59"/>
    </location>
</feature>
<evidence type="ECO:0000313" key="3">
    <source>
        <dbReference type="Proteomes" id="UP001595075"/>
    </source>
</evidence>
<dbReference type="EMBL" id="JAZHXI010000011">
    <property type="protein sequence ID" value="KAL2066682.1"/>
    <property type="molecule type" value="Genomic_DNA"/>
</dbReference>
<keyword evidence="3" id="KW-1185">Reference proteome</keyword>
<name>A0ABR4C9Q7_9HELO</name>
<feature type="compositionally biased region" description="Basic and acidic residues" evidence="1">
    <location>
        <begin position="266"/>
        <end position="281"/>
    </location>
</feature>
<feature type="compositionally biased region" description="Basic and acidic residues" evidence="1">
    <location>
        <begin position="246"/>
        <end position="259"/>
    </location>
</feature>
<dbReference type="Proteomes" id="UP001595075">
    <property type="component" value="Unassembled WGS sequence"/>
</dbReference>
<feature type="compositionally biased region" description="Basic and acidic residues" evidence="1">
    <location>
        <begin position="138"/>
        <end position="167"/>
    </location>
</feature>
<feature type="compositionally biased region" description="Low complexity" evidence="1">
    <location>
        <begin position="396"/>
        <end position="411"/>
    </location>
</feature>
<proteinExistence type="predicted"/>
<feature type="compositionally biased region" description="Basic and acidic residues" evidence="1">
    <location>
        <begin position="84"/>
        <end position="96"/>
    </location>
</feature>
<feature type="compositionally biased region" description="Basic and acidic residues" evidence="1">
    <location>
        <begin position="1"/>
        <end position="20"/>
    </location>
</feature>
<evidence type="ECO:0000313" key="2">
    <source>
        <dbReference type="EMBL" id="KAL2066682.1"/>
    </source>
</evidence>
<feature type="compositionally biased region" description="Basic and acidic residues" evidence="1">
    <location>
        <begin position="191"/>
        <end position="200"/>
    </location>
</feature>
<protein>
    <recommendedName>
        <fullName evidence="4">Serine/arginine repetitive matrix protein 1</fullName>
    </recommendedName>
</protein>
<sequence length="546" mass="61237">MDRGRDRERERDRRDDRDSEVTQMGRGESYRPNTNTRPRSPIQRPDLFRDRSPRRERARTPPIDSYHPGRERSPRRRSRSRTPPRRERSPLRDNWRARPRSPLRTRSPLRARSPLRNRSPPRARSPLRARSPPRRFSPRRDDRRARSPPRRDERRRSRSPFERDRPLQRPRSPFRRSPPAGPRGGFRPRSRSIDRRDDRPPAGPSAGNWRRRSPSPASGRTSGNTSRRSSPPIHPDRMHLTQPVVRDSRPRSPLIRERSPPIQIPFREKDSAKSTPRERSPVRPVAPRSPPRGPAGFRAPTGPSGARNFTAPVHTTMPIHTSNHSTPVVPPAGPRGYVPPVARGGYRGGRGSFGSDRNSRPDSSSWGAAPPHRGPPEIVTRAPAPATHNTRPIQTPSPVSSSTPSVTSVPTGPAVIPTGPRAGVPSRPPILQHSSSVYGRSPSISIANNGPRAHPALNNMPQIIPGGRIDPTATGMTPDITSHMKKLEEEEDILRAKLYSKEETLRQSLKQWDKLSRESAAMSLRTELSERHVRQLAGEGVGGAAF</sequence>
<feature type="compositionally biased region" description="Basic residues" evidence="1">
    <location>
        <begin position="97"/>
        <end position="137"/>
    </location>
</feature>
<organism evidence="2 3">
    <name type="scientific">Oculimacula yallundae</name>
    <dbReference type="NCBI Taxonomy" id="86028"/>
    <lineage>
        <taxon>Eukaryota</taxon>
        <taxon>Fungi</taxon>
        <taxon>Dikarya</taxon>
        <taxon>Ascomycota</taxon>
        <taxon>Pezizomycotina</taxon>
        <taxon>Leotiomycetes</taxon>
        <taxon>Helotiales</taxon>
        <taxon>Ploettnerulaceae</taxon>
        <taxon>Oculimacula</taxon>
    </lineage>
</organism>
<feature type="compositionally biased region" description="Low complexity" evidence="1">
    <location>
        <begin position="218"/>
        <end position="230"/>
    </location>
</feature>
<comment type="caution">
    <text evidence="2">The sequence shown here is derived from an EMBL/GenBank/DDBJ whole genome shotgun (WGS) entry which is preliminary data.</text>
</comment>
<gene>
    <name evidence="2" type="ORF">VTL71DRAFT_2754</name>
</gene>